<evidence type="ECO:0000259" key="2">
    <source>
        <dbReference type="PROSITE" id="PS51737"/>
    </source>
</evidence>
<dbReference type="Proteomes" id="UP001058713">
    <property type="component" value="Chromosome"/>
</dbReference>
<sequence length="553" mass="60798">MTRAAIYTRFSSQMQREASIEDQLRLCRERAASEGWRVADNFSDRAISGASMLRPGLQALFQAAQDGQFDVVLSEALDRLSRDQADIAAIYKRLSFTGVRIVTLAEGEIGELHVGLKGTMNQLFLKDLADKTRRGLRGRVEAGRSGGGNSYGYDVIRCLGADGLPVTGERRINEPEAAIIRRVFAEFAAGHSPKAIARRLNNEAIPGPRGKLWRDTAIRGHRARGTGLLNNELYIGRLVWNRLRYMKDPQTGKRVSRLNDPSDWITTEVPELRIVDDSLWEAVKARQGKIEAEPRVQAMKATRFWEKRRKLHLLTGLAFCGSCGGPLAAAGRDYLACSAARKLGTCNHKESVRRPILEEAVLNLLRARLMQPDAVAAFVKAFTKAANTEADSQEAARARLKSERATISHKLDGLYDAIAEGLRTPGLLVRLEELEARLSELDSELAAPAPEPVWFNPNLSELYRKKVAELSATLADPEVRIEALETVRGLIERVVVSHENGQVTVALEGALAAMIGLAQNAKSPSREGLYGNTLECSVKVVAGAGFEPATFRL</sequence>
<dbReference type="AlphaFoldDB" id="A0A9Q9HKH1"/>
<dbReference type="GO" id="GO:0000150">
    <property type="term" value="F:DNA strand exchange activity"/>
    <property type="evidence" value="ECO:0007669"/>
    <property type="project" value="InterPro"/>
</dbReference>
<dbReference type="InterPro" id="IPR025827">
    <property type="entry name" value="Zn_ribbon_recom_dom"/>
</dbReference>
<dbReference type="InterPro" id="IPR011109">
    <property type="entry name" value="DNA_bind_recombinase_dom"/>
</dbReference>
<dbReference type="Gene3D" id="3.40.50.1390">
    <property type="entry name" value="Resolvase, N-terminal catalytic domain"/>
    <property type="match status" value="1"/>
</dbReference>
<name>A0A9Q9HKH1_LEICA</name>
<dbReference type="SMART" id="SM00857">
    <property type="entry name" value="Resolvase"/>
    <property type="match status" value="1"/>
</dbReference>
<dbReference type="InterPro" id="IPR050639">
    <property type="entry name" value="SSR_resolvase"/>
</dbReference>
<dbReference type="InterPro" id="IPR006119">
    <property type="entry name" value="Resolv_N"/>
</dbReference>
<gene>
    <name evidence="3" type="ORF">K3721_00365</name>
</gene>
<dbReference type="PROSITE" id="PS51737">
    <property type="entry name" value="RECOMBINASE_DNA_BIND"/>
    <property type="match status" value="1"/>
</dbReference>
<reference evidence="3" key="1">
    <citation type="submission" date="2021-08" db="EMBL/GenBank/DDBJ databases">
        <authorList>
            <person name="Nwanade C."/>
            <person name="Wang M."/>
            <person name="Masoudi A."/>
            <person name="Yu Z."/>
            <person name="Liu J."/>
        </authorList>
    </citation>
    <scope>NUCLEOTIDE SEQUENCE</scope>
    <source>
        <strain evidence="3">S122</strain>
    </source>
</reference>
<proteinExistence type="predicted"/>
<dbReference type="InterPro" id="IPR036162">
    <property type="entry name" value="Resolvase-like_N_sf"/>
</dbReference>
<dbReference type="PROSITE" id="PS51736">
    <property type="entry name" value="RECOMBINASES_3"/>
    <property type="match status" value="1"/>
</dbReference>
<accession>A0A9Q9HKH1</accession>
<dbReference type="KEGG" id="lcae:K3721_00365"/>
<dbReference type="GO" id="GO:0003677">
    <property type="term" value="F:DNA binding"/>
    <property type="evidence" value="ECO:0007669"/>
    <property type="project" value="InterPro"/>
</dbReference>
<evidence type="ECO:0000313" key="4">
    <source>
        <dbReference type="Proteomes" id="UP001058713"/>
    </source>
</evidence>
<organism evidence="3 4">
    <name type="scientific">Leisingera caerulea</name>
    <name type="common">Phaeobacter caeruleus</name>
    <dbReference type="NCBI Taxonomy" id="506591"/>
    <lineage>
        <taxon>Bacteria</taxon>
        <taxon>Pseudomonadati</taxon>
        <taxon>Pseudomonadota</taxon>
        <taxon>Alphaproteobacteria</taxon>
        <taxon>Rhodobacterales</taxon>
        <taxon>Roseobacteraceae</taxon>
        <taxon>Leisingera</taxon>
    </lineage>
</organism>
<dbReference type="PANTHER" id="PTHR30461">
    <property type="entry name" value="DNA-INVERTASE FROM LAMBDOID PROPHAGE"/>
    <property type="match status" value="1"/>
</dbReference>
<dbReference type="SUPFAM" id="SSF53041">
    <property type="entry name" value="Resolvase-like"/>
    <property type="match status" value="1"/>
</dbReference>
<dbReference type="InterPro" id="IPR038109">
    <property type="entry name" value="DNA_bind_recomb_sf"/>
</dbReference>
<dbReference type="Pfam" id="PF07508">
    <property type="entry name" value="Recombinase"/>
    <property type="match status" value="1"/>
</dbReference>
<feature type="domain" description="Recombinase" evidence="2">
    <location>
        <begin position="150"/>
        <end position="293"/>
    </location>
</feature>
<protein>
    <submittedName>
        <fullName evidence="3">Recombinase family protein</fullName>
    </submittedName>
</protein>
<dbReference type="Gene3D" id="3.90.1750.20">
    <property type="entry name" value="Putative Large Serine Recombinase, Chain B, Domain 2"/>
    <property type="match status" value="1"/>
</dbReference>
<dbReference type="Pfam" id="PF00239">
    <property type="entry name" value="Resolvase"/>
    <property type="match status" value="1"/>
</dbReference>
<dbReference type="CDD" id="cd00338">
    <property type="entry name" value="Ser_Recombinase"/>
    <property type="match status" value="1"/>
</dbReference>
<dbReference type="PANTHER" id="PTHR30461:SF23">
    <property type="entry name" value="DNA RECOMBINASE-RELATED"/>
    <property type="match status" value="1"/>
</dbReference>
<dbReference type="RefSeq" id="WP_311199581.1">
    <property type="nucleotide sequence ID" value="NZ_CP081070.1"/>
</dbReference>
<feature type="domain" description="Resolvase/invertase-type recombinase catalytic" evidence="1">
    <location>
        <begin position="3"/>
        <end position="151"/>
    </location>
</feature>
<dbReference type="EMBL" id="CP081070">
    <property type="protein sequence ID" value="UWQ55757.1"/>
    <property type="molecule type" value="Genomic_DNA"/>
</dbReference>
<evidence type="ECO:0000313" key="3">
    <source>
        <dbReference type="EMBL" id="UWQ55757.1"/>
    </source>
</evidence>
<evidence type="ECO:0000259" key="1">
    <source>
        <dbReference type="PROSITE" id="PS51736"/>
    </source>
</evidence>
<dbReference type="Pfam" id="PF13408">
    <property type="entry name" value="Zn_ribbon_recom"/>
    <property type="match status" value="1"/>
</dbReference>